<name>A0A402CJR9_RHOWR</name>
<keyword evidence="5" id="KW-1185">Reference proteome</keyword>
<dbReference type="CDD" id="cd07971">
    <property type="entry name" value="OBF_DNA_ligase_LigD"/>
    <property type="match status" value="1"/>
</dbReference>
<evidence type="ECO:0000313" key="5">
    <source>
        <dbReference type="Proteomes" id="UP000287519"/>
    </source>
</evidence>
<feature type="domain" description="DNA ligase ATP-dependent C-terminal" evidence="3">
    <location>
        <begin position="12"/>
        <end position="100"/>
    </location>
</feature>
<dbReference type="AlphaFoldDB" id="A0A402CJR9"/>
<comment type="caution">
    <text evidence="4">The sequence shown here is derived from an EMBL/GenBank/DDBJ whole genome shotgun (WGS) entry which is preliminary data.</text>
</comment>
<dbReference type="InterPro" id="IPR012340">
    <property type="entry name" value="NA-bd_OB-fold"/>
</dbReference>
<dbReference type="EC" id="6.5.1.1" evidence="1"/>
<keyword evidence="4" id="KW-0436">Ligase</keyword>
<gene>
    <name evidence="4" type="ORF">Rhow_008106</name>
</gene>
<dbReference type="Gene3D" id="2.40.50.140">
    <property type="entry name" value="Nucleic acid-binding proteins"/>
    <property type="match status" value="1"/>
</dbReference>
<dbReference type="Pfam" id="PF04679">
    <property type="entry name" value="DNA_ligase_A_C"/>
    <property type="match status" value="1"/>
</dbReference>
<protein>
    <recommendedName>
        <fullName evidence="1">DNA ligase (ATP)</fullName>
        <ecNumber evidence="1">6.5.1.1</ecNumber>
    </recommendedName>
</protein>
<dbReference type="RefSeq" id="WP_307720196.1">
    <property type="nucleotide sequence ID" value="NZ_BHYM01000080.1"/>
</dbReference>
<dbReference type="SUPFAM" id="SSF50249">
    <property type="entry name" value="Nucleic acid-binding proteins"/>
    <property type="match status" value="1"/>
</dbReference>
<dbReference type="EMBL" id="BHYM01000080">
    <property type="protein sequence ID" value="GCE43808.1"/>
    <property type="molecule type" value="Genomic_DNA"/>
</dbReference>
<accession>A0A402CJR9</accession>
<dbReference type="Proteomes" id="UP000287519">
    <property type="component" value="Unassembled WGS sequence"/>
</dbReference>
<dbReference type="GO" id="GO:0006281">
    <property type="term" value="P:DNA repair"/>
    <property type="evidence" value="ECO:0007669"/>
    <property type="project" value="InterPro"/>
</dbReference>
<feature type="compositionally biased region" description="Basic residues" evidence="2">
    <location>
        <begin position="98"/>
        <end position="108"/>
    </location>
</feature>
<feature type="region of interest" description="Disordered" evidence="2">
    <location>
        <begin position="95"/>
        <end position="130"/>
    </location>
</feature>
<evidence type="ECO:0000256" key="2">
    <source>
        <dbReference type="SAM" id="MobiDB-lite"/>
    </source>
</evidence>
<dbReference type="InterPro" id="IPR012309">
    <property type="entry name" value="DNA_ligase_ATP-dep_C"/>
</dbReference>
<organism evidence="4 5">
    <name type="scientific">Rhodococcus wratislaviensis</name>
    <name type="common">Tsukamurella wratislaviensis</name>
    <dbReference type="NCBI Taxonomy" id="44752"/>
    <lineage>
        <taxon>Bacteria</taxon>
        <taxon>Bacillati</taxon>
        <taxon>Actinomycetota</taxon>
        <taxon>Actinomycetes</taxon>
        <taxon>Mycobacteriales</taxon>
        <taxon>Nocardiaceae</taxon>
        <taxon>Rhodococcus</taxon>
    </lineage>
</organism>
<dbReference type="GO" id="GO:0003910">
    <property type="term" value="F:DNA ligase (ATP) activity"/>
    <property type="evidence" value="ECO:0007669"/>
    <property type="project" value="UniProtKB-EC"/>
</dbReference>
<dbReference type="GO" id="GO:0006310">
    <property type="term" value="P:DNA recombination"/>
    <property type="evidence" value="ECO:0007669"/>
    <property type="project" value="InterPro"/>
</dbReference>
<reference evidence="4 5" key="1">
    <citation type="submission" date="2018-11" db="EMBL/GenBank/DDBJ databases">
        <title>Microbial catabolism of amino acid.</title>
        <authorList>
            <person name="Hibi M."/>
            <person name="Ogawa J."/>
        </authorList>
    </citation>
    <scope>NUCLEOTIDE SEQUENCE [LARGE SCALE GENOMIC DNA]</scope>
    <source>
        <strain evidence="4 5">C31-06</strain>
    </source>
</reference>
<sequence length="130" mass="14003">MIGWVDGAGTARDGIGSLLLGAYDDDHRLVYIGHFGTGFSSADRRALRAQLAQIEQPTSPLATAVPARDARGTHYVEPRLVADVEYRESSGACATRAGRARARTRHPTRSTYPGGTETARHPHCRPLAAH</sequence>
<proteinExistence type="predicted"/>
<evidence type="ECO:0000256" key="1">
    <source>
        <dbReference type="ARBA" id="ARBA00012727"/>
    </source>
</evidence>
<evidence type="ECO:0000313" key="4">
    <source>
        <dbReference type="EMBL" id="GCE43808.1"/>
    </source>
</evidence>
<evidence type="ECO:0000259" key="3">
    <source>
        <dbReference type="Pfam" id="PF04679"/>
    </source>
</evidence>